<dbReference type="PANTHER" id="PTHR33121">
    <property type="entry name" value="CYCLIC DI-GMP PHOSPHODIESTERASE PDEF"/>
    <property type="match status" value="1"/>
</dbReference>
<dbReference type="SUPFAM" id="SSF55785">
    <property type="entry name" value="PYP-like sensor domain (PAS domain)"/>
    <property type="match status" value="1"/>
</dbReference>
<dbReference type="InterPro" id="IPR043128">
    <property type="entry name" value="Rev_trsase/Diguanyl_cyclase"/>
</dbReference>
<dbReference type="Pfam" id="PF00563">
    <property type="entry name" value="EAL"/>
    <property type="match status" value="1"/>
</dbReference>
<name>A0A1N7IUB5_9RHOB</name>
<dbReference type="InterPro" id="IPR050706">
    <property type="entry name" value="Cyclic-di-GMP_PDE-like"/>
</dbReference>
<organism evidence="3 4">
    <name type="scientific">Rhodobacter aestuarii</name>
    <dbReference type="NCBI Taxonomy" id="453582"/>
    <lineage>
        <taxon>Bacteria</taxon>
        <taxon>Pseudomonadati</taxon>
        <taxon>Pseudomonadota</taxon>
        <taxon>Alphaproteobacteria</taxon>
        <taxon>Rhodobacterales</taxon>
        <taxon>Rhodobacter group</taxon>
        <taxon>Rhodobacter</taxon>
    </lineage>
</organism>
<dbReference type="InterPro" id="IPR029787">
    <property type="entry name" value="Nucleotide_cyclase"/>
</dbReference>
<dbReference type="PANTHER" id="PTHR33121:SF70">
    <property type="entry name" value="SIGNALING PROTEIN YKOW"/>
    <property type="match status" value="1"/>
</dbReference>
<keyword evidence="4" id="KW-1185">Reference proteome</keyword>
<evidence type="ECO:0000313" key="4">
    <source>
        <dbReference type="Proteomes" id="UP000186221"/>
    </source>
</evidence>
<dbReference type="Gene3D" id="3.30.70.270">
    <property type="match status" value="1"/>
</dbReference>
<dbReference type="SMART" id="SM00052">
    <property type="entry name" value="EAL"/>
    <property type="match status" value="1"/>
</dbReference>
<dbReference type="PROSITE" id="PS50887">
    <property type="entry name" value="GGDEF"/>
    <property type="match status" value="1"/>
</dbReference>
<reference evidence="4" key="1">
    <citation type="submission" date="2017-01" db="EMBL/GenBank/DDBJ databases">
        <authorList>
            <person name="Varghese N."/>
            <person name="Submissions S."/>
        </authorList>
    </citation>
    <scope>NUCLEOTIDE SEQUENCE [LARGE SCALE GENOMIC DNA]</scope>
    <source>
        <strain evidence="4">DSM 19945</strain>
    </source>
</reference>
<dbReference type="EMBL" id="FTOG01000001">
    <property type="protein sequence ID" value="SIS40683.1"/>
    <property type="molecule type" value="Genomic_DNA"/>
</dbReference>
<dbReference type="Gene3D" id="3.20.20.450">
    <property type="entry name" value="EAL domain"/>
    <property type="match status" value="1"/>
</dbReference>
<accession>A0A1N7IUB5</accession>
<proteinExistence type="predicted"/>
<dbReference type="NCBIfam" id="TIGR00254">
    <property type="entry name" value="GGDEF"/>
    <property type="match status" value="1"/>
</dbReference>
<dbReference type="PROSITE" id="PS50883">
    <property type="entry name" value="EAL"/>
    <property type="match status" value="1"/>
</dbReference>
<dbReference type="CDD" id="cd01949">
    <property type="entry name" value="GGDEF"/>
    <property type="match status" value="1"/>
</dbReference>
<dbReference type="InterPro" id="IPR000160">
    <property type="entry name" value="GGDEF_dom"/>
</dbReference>
<feature type="domain" description="EAL" evidence="1">
    <location>
        <begin position="330"/>
        <end position="579"/>
    </location>
</feature>
<gene>
    <name evidence="3" type="ORF">SAMN05421580_1016</name>
</gene>
<sequence>MEARFDPFGARASAFGESGGCRPEALARLERLSGLGAWCHDPKGGQVRASAQVYEVLGLSPDIDLDLETVLARFVSPKARQLLLDRLAALSAGGAQAAKARPPSLPLSFDATIATPAGQLRRVRLRAEVDGGASGTGCVIGTLRDVTHENRDRQRLWQAANIDDLTGLANQRWFQRRLQLALNEGTALALVLLDLDGFAQMSDQLGAVQSDAVLREIAERLSGLVGDEGMVARIAGEEFVLMRAGPDTDDLAQALADGAFAALEEPFSIAASAGFALHAAAGMATSPTDAKDSEGLMRCLRQALAEVKQMGPLTHAAFLRGPTRARFEARREAIAFVLAAAKEGRVRAYYQPKVSFATGQVVAHEALARIIGRDGKVSGPEQWGAALDDVDCARHVDAAVLQAVLDDLKRDAGRLHRVGVNFSEHSLRCPVFADRLLQEIAARGLVPDLIEVEVIETVLVGERMQPLSQGFARLRAAGIRIALDDFGTGFASLSHLRDLPIDRIKLDKSFVLGLGADARNAPILRAIIELAHALGLETVAEGVETEEAVAFLRALNCGEGQGYHFGMAQPFEALPSLNV</sequence>
<dbReference type="InterPro" id="IPR035919">
    <property type="entry name" value="EAL_sf"/>
</dbReference>
<feature type="domain" description="GGDEF" evidence="2">
    <location>
        <begin position="186"/>
        <end position="320"/>
    </location>
</feature>
<evidence type="ECO:0000259" key="1">
    <source>
        <dbReference type="PROSITE" id="PS50883"/>
    </source>
</evidence>
<dbReference type="SUPFAM" id="SSF55073">
    <property type="entry name" value="Nucleotide cyclase"/>
    <property type="match status" value="1"/>
</dbReference>
<dbReference type="STRING" id="453582.SAMN05421580_1016"/>
<dbReference type="AlphaFoldDB" id="A0A1N7IUB5"/>
<evidence type="ECO:0000313" key="3">
    <source>
        <dbReference type="EMBL" id="SIS40683.1"/>
    </source>
</evidence>
<evidence type="ECO:0000259" key="2">
    <source>
        <dbReference type="PROSITE" id="PS50887"/>
    </source>
</evidence>
<dbReference type="GO" id="GO:0071111">
    <property type="term" value="F:cyclic-guanylate-specific phosphodiesterase activity"/>
    <property type="evidence" value="ECO:0007669"/>
    <property type="project" value="InterPro"/>
</dbReference>
<dbReference type="OrthoDB" id="9814202at2"/>
<dbReference type="RefSeq" id="WP_076483000.1">
    <property type="nucleotide sequence ID" value="NZ_FTOG01000001.1"/>
</dbReference>
<dbReference type="InterPro" id="IPR035965">
    <property type="entry name" value="PAS-like_dom_sf"/>
</dbReference>
<dbReference type="CDD" id="cd01948">
    <property type="entry name" value="EAL"/>
    <property type="match status" value="1"/>
</dbReference>
<dbReference type="SMART" id="SM00267">
    <property type="entry name" value="GGDEF"/>
    <property type="match status" value="1"/>
</dbReference>
<dbReference type="InterPro" id="IPR001633">
    <property type="entry name" value="EAL_dom"/>
</dbReference>
<dbReference type="Gene3D" id="3.30.450.20">
    <property type="entry name" value="PAS domain"/>
    <property type="match status" value="1"/>
</dbReference>
<dbReference type="SUPFAM" id="SSF141868">
    <property type="entry name" value="EAL domain-like"/>
    <property type="match status" value="1"/>
</dbReference>
<dbReference type="Pfam" id="PF00990">
    <property type="entry name" value="GGDEF"/>
    <property type="match status" value="1"/>
</dbReference>
<protein>
    <submittedName>
        <fullName evidence="3">Diguanylate cyclase (GGDEF) domain-containing protein</fullName>
    </submittedName>
</protein>
<dbReference type="Proteomes" id="UP000186221">
    <property type="component" value="Unassembled WGS sequence"/>
</dbReference>